<evidence type="ECO:0000256" key="4">
    <source>
        <dbReference type="SAM" id="MobiDB-lite"/>
    </source>
</evidence>
<reference evidence="5 6" key="1">
    <citation type="journal article" date="2014" name="Nature">
        <title>The genome of the recently domesticated crop plant sugar beet (Beta vulgaris).</title>
        <authorList>
            <person name="Dohm J.C."/>
            <person name="Minoche A.E."/>
            <person name="Holtgrawe D."/>
            <person name="Capella-Gutierrez S."/>
            <person name="Zakrzewski F."/>
            <person name="Tafer H."/>
            <person name="Rupp O."/>
            <person name="Sorensen T.R."/>
            <person name="Stracke R."/>
            <person name="Reinhardt R."/>
            <person name="Goesmann A."/>
            <person name="Kraft T."/>
            <person name="Schulz B."/>
            <person name="Stadler P.F."/>
            <person name="Schmidt T."/>
            <person name="Gabaldon T."/>
            <person name="Lehrach H."/>
            <person name="Weisshaar B."/>
            <person name="Himmelbauer H."/>
        </authorList>
    </citation>
    <scope>NUCLEOTIDE SEQUENCE [LARGE SCALE GENOMIC DNA]</scope>
    <source>
        <tissue evidence="5">Taproot</tissue>
    </source>
</reference>
<protein>
    <submittedName>
        <fullName evidence="5">Uncharacterized protein</fullName>
    </submittedName>
</protein>
<sequence length="185" mass="20654">MTTAHKPTYHPAVGSANQGGYRYRTPRLQFSSKDMPGQTRLKYRQLGQNSVEEMLERDLYSELEEREAIHHEEIIKTQGFIEAPIVEAPALQISSAPPPLAPDQYDDADDTASSSSSSSSTGSESEDESDDEAELLKELERIKAEREAERARREELARQEEEKEAEMATINANPLLRESLGVGGF</sequence>
<name>A0A0J8B3P0_BETVV</name>
<feature type="compositionally biased region" description="Acidic residues" evidence="4">
    <location>
        <begin position="124"/>
        <end position="133"/>
    </location>
</feature>
<dbReference type="PANTHER" id="PTHR12718">
    <property type="entry name" value="CELL CYCLE CONTROL PROTEIN CWF15"/>
    <property type="match status" value="1"/>
</dbReference>
<proteinExistence type="inferred from homology"/>
<dbReference type="Gramene" id="KMS94473">
    <property type="protein sequence ID" value="KMS94473"/>
    <property type="gene ID" value="BVRB_021060"/>
</dbReference>
<keyword evidence="6" id="KW-1185">Reference proteome</keyword>
<dbReference type="Pfam" id="PF04889">
    <property type="entry name" value="Cwf_Cwc_15"/>
    <property type="match status" value="1"/>
</dbReference>
<evidence type="ECO:0000256" key="2">
    <source>
        <dbReference type="ARBA" id="ARBA00022664"/>
    </source>
</evidence>
<evidence type="ECO:0000313" key="6">
    <source>
        <dbReference type="Proteomes" id="UP000035740"/>
    </source>
</evidence>
<evidence type="ECO:0000313" key="5">
    <source>
        <dbReference type="EMBL" id="KMS94473.1"/>
    </source>
</evidence>
<comment type="similarity">
    <text evidence="1">Belongs to the CWC15 family.</text>
</comment>
<dbReference type="GO" id="GO:0003723">
    <property type="term" value="F:RNA binding"/>
    <property type="evidence" value="ECO:0007669"/>
    <property type="project" value="TreeGrafter"/>
</dbReference>
<dbReference type="GO" id="GO:0071013">
    <property type="term" value="C:catalytic step 2 spliceosome"/>
    <property type="evidence" value="ECO:0007669"/>
    <property type="project" value="TreeGrafter"/>
</dbReference>
<dbReference type="GO" id="GO:0045292">
    <property type="term" value="P:mRNA cis splicing, via spliceosome"/>
    <property type="evidence" value="ECO:0007669"/>
    <property type="project" value="TreeGrafter"/>
</dbReference>
<feature type="region of interest" description="Disordered" evidence="4">
    <location>
        <begin position="1"/>
        <end position="23"/>
    </location>
</feature>
<dbReference type="Proteomes" id="UP000035740">
    <property type="component" value="Unassembled WGS sequence"/>
</dbReference>
<feature type="compositionally biased region" description="Basic and acidic residues" evidence="4">
    <location>
        <begin position="134"/>
        <end position="161"/>
    </location>
</feature>
<dbReference type="InterPro" id="IPR006973">
    <property type="entry name" value="Cwf_Cwc_15"/>
</dbReference>
<feature type="non-terminal residue" evidence="5">
    <location>
        <position position="185"/>
    </location>
</feature>
<evidence type="ECO:0000256" key="1">
    <source>
        <dbReference type="ARBA" id="ARBA00006644"/>
    </source>
</evidence>
<dbReference type="PANTHER" id="PTHR12718:SF2">
    <property type="entry name" value="SPLICEOSOME-ASSOCIATED PROTEIN CWC15 HOMOLOG"/>
    <property type="match status" value="1"/>
</dbReference>
<gene>
    <name evidence="5" type="ORF">BVRB_021060</name>
</gene>
<dbReference type="AlphaFoldDB" id="A0A0J8B3P0"/>
<feature type="compositionally biased region" description="Low complexity" evidence="4">
    <location>
        <begin position="111"/>
        <end position="123"/>
    </location>
</feature>
<dbReference type="EMBL" id="KQ093121">
    <property type="protein sequence ID" value="KMS94473.1"/>
    <property type="molecule type" value="Genomic_DNA"/>
</dbReference>
<feature type="region of interest" description="Disordered" evidence="4">
    <location>
        <begin position="91"/>
        <end position="185"/>
    </location>
</feature>
<keyword evidence="2" id="KW-0507">mRNA processing</keyword>
<dbReference type="OrthoDB" id="30179at2759"/>
<evidence type="ECO:0000256" key="3">
    <source>
        <dbReference type="ARBA" id="ARBA00023187"/>
    </source>
</evidence>
<accession>A0A0J8B3P0</accession>
<organism evidence="5 6">
    <name type="scientific">Beta vulgaris subsp. vulgaris</name>
    <name type="common">Beet</name>
    <dbReference type="NCBI Taxonomy" id="3555"/>
    <lineage>
        <taxon>Eukaryota</taxon>
        <taxon>Viridiplantae</taxon>
        <taxon>Streptophyta</taxon>
        <taxon>Embryophyta</taxon>
        <taxon>Tracheophyta</taxon>
        <taxon>Spermatophyta</taxon>
        <taxon>Magnoliopsida</taxon>
        <taxon>eudicotyledons</taxon>
        <taxon>Gunneridae</taxon>
        <taxon>Pentapetalae</taxon>
        <taxon>Caryophyllales</taxon>
        <taxon>Chenopodiaceae</taxon>
        <taxon>Betoideae</taxon>
        <taxon>Beta</taxon>
    </lineage>
</organism>
<keyword evidence="3" id="KW-0508">mRNA splicing</keyword>